<dbReference type="SUPFAM" id="SSF53927">
    <property type="entry name" value="Cytidine deaminase-like"/>
    <property type="match status" value="1"/>
</dbReference>
<comment type="caution">
    <text evidence="1">The sequence shown here is derived from an EMBL/GenBank/DDBJ whole genome shotgun (WGS) entry which is preliminary data.</text>
</comment>
<dbReference type="Gene3D" id="3.40.140.10">
    <property type="entry name" value="Cytidine Deaminase, domain 2"/>
    <property type="match status" value="1"/>
</dbReference>
<dbReference type="InterPro" id="IPR016193">
    <property type="entry name" value="Cytidine_deaminase-like"/>
</dbReference>
<dbReference type="AlphaFoldDB" id="A0A8J3VD24"/>
<name>A0A8J3VD24_9ACTN</name>
<dbReference type="Proteomes" id="UP000612899">
    <property type="component" value="Unassembled WGS sequence"/>
</dbReference>
<sequence length="99" mass="10047">MSELSAEDEKLVTLAKSARARVGAVEGAAVRDEDGRSYTGVTVRQPSFEVTALQLAVASALAAGASTLEAAVVVTAEAKVDETPVRDVAATAPIHLIAG</sequence>
<dbReference type="GO" id="GO:0003824">
    <property type="term" value="F:catalytic activity"/>
    <property type="evidence" value="ECO:0007669"/>
    <property type="project" value="InterPro"/>
</dbReference>
<accession>A0A8J3VD24</accession>
<proteinExistence type="predicted"/>
<reference evidence="1" key="1">
    <citation type="submission" date="2021-01" db="EMBL/GenBank/DDBJ databases">
        <title>Whole genome shotgun sequence of Rhizocola hellebori NBRC 109834.</title>
        <authorList>
            <person name="Komaki H."/>
            <person name="Tamura T."/>
        </authorList>
    </citation>
    <scope>NUCLEOTIDE SEQUENCE</scope>
    <source>
        <strain evidence="1">NBRC 109834</strain>
    </source>
</reference>
<evidence type="ECO:0008006" key="3">
    <source>
        <dbReference type="Google" id="ProtNLM"/>
    </source>
</evidence>
<gene>
    <name evidence="1" type="ORF">Rhe02_12110</name>
</gene>
<protein>
    <recommendedName>
        <fullName evidence="3">Cytidine deaminase</fullName>
    </recommendedName>
</protein>
<evidence type="ECO:0000313" key="1">
    <source>
        <dbReference type="EMBL" id="GIH03144.1"/>
    </source>
</evidence>
<keyword evidence="2" id="KW-1185">Reference proteome</keyword>
<evidence type="ECO:0000313" key="2">
    <source>
        <dbReference type="Proteomes" id="UP000612899"/>
    </source>
</evidence>
<organism evidence="1 2">
    <name type="scientific">Rhizocola hellebori</name>
    <dbReference type="NCBI Taxonomy" id="1392758"/>
    <lineage>
        <taxon>Bacteria</taxon>
        <taxon>Bacillati</taxon>
        <taxon>Actinomycetota</taxon>
        <taxon>Actinomycetes</taxon>
        <taxon>Micromonosporales</taxon>
        <taxon>Micromonosporaceae</taxon>
        <taxon>Rhizocola</taxon>
    </lineage>
</organism>
<dbReference type="RefSeq" id="WP_203907072.1">
    <property type="nucleotide sequence ID" value="NZ_BONY01000006.1"/>
</dbReference>
<dbReference type="EMBL" id="BONY01000006">
    <property type="protein sequence ID" value="GIH03144.1"/>
    <property type="molecule type" value="Genomic_DNA"/>
</dbReference>